<dbReference type="Gene3D" id="3.40.50.720">
    <property type="entry name" value="NAD(P)-binding Rossmann-like Domain"/>
    <property type="match status" value="1"/>
</dbReference>
<feature type="domain" description="Bacterial sugar transferase" evidence="10">
    <location>
        <begin position="322"/>
        <end position="508"/>
    </location>
</feature>
<evidence type="ECO:0000256" key="3">
    <source>
        <dbReference type="ARBA" id="ARBA00022679"/>
    </source>
</evidence>
<keyword evidence="3 11" id="KW-0808">Transferase</keyword>
<comment type="similarity">
    <text evidence="2">Belongs to the bacterial sugar transferase family.</text>
</comment>
<dbReference type="AlphaFoldDB" id="A0A8B2NYU8"/>
<evidence type="ECO:0000256" key="8">
    <source>
        <dbReference type="SAM" id="MobiDB-lite"/>
    </source>
</evidence>
<dbReference type="NCBIfam" id="TIGR03025">
    <property type="entry name" value="EPS_sugtrans"/>
    <property type="match status" value="1"/>
</dbReference>
<keyword evidence="7" id="KW-0270">Exopolysaccharide synthesis</keyword>
<keyword evidence="6 9" id="KW-0472">Membrane</keyword>
<dbReference type="RefSeq" id="WP_111341361.1">
    <property type="nucleotide sequence ID" value="NZ_QHHQ01000001.1"/>
</dbReference>
<dbReference type="EMBL" id="QHHQ01000001">
    <property type="protein sequence ID" value="RAI03056.1"/>
    <property type="molecule type" value="Genomic_DNA"/>
</dbReference>
<gene>
    <name evidence="11" type="ORF">DLJ53_00510</name>
</gene>
<evidence type="ECO:0000313" key="12">
    <source>
        <dbReference type="Proteomes" id="UP000249590"/>
    </source>
</evidence>
<feature type="transmembrane region" description="Helical" evidence="9">
    <location>
        <begin position="65"/>
        <end position="83"/>
    </location>
</feature>
<feature type="compositionally biased region" description="Low complexity" evidence="8">
    <location>
        <begin position="24"/>
        <end position="39"/>
    </location>
</feature>
<dbReference type="GO" id="GO:0016020">
    <property type="term" value="C:membrane"/>
    <property type="evidence" value="ECO:0007669"/>
    <property type="project" value="UniProtKB-SubCell"/>
</dbReference>
<feature type="region of interest" description="Disordered" evidence="8">
    <location>
        <begin position="1"/>
        <end position="48"/>
    </location>
</feature>
<feature type="compositionally biased region" description="Basic and acidic residues" evidence="8">
    <location>
        <begin position="1"/>
        <end position="14"/>
    </location>
</feature>
<name>A0A8B2NYU8_9HYPH</name>
<dbReference type="InterPro" id="IPR036291">
    <property type="entry name" value="NAD(P)-bd_dom_sf"/>
</dbReference>
<keyword evidence="4 9" id="KW-0812">Transmembrane</keyword>
<dbReference type="GO" id="GO:0016780">
    <property type="term" value="F:phosphotransferase activity, for other substituted phosphate groups"/>
    <property type="evidence" value="ECO:0007669"/>
    <property type="project" value="TreeGrafter"/>
</dbReference>
<evidence type="ECO:0000256" key="4">
    <source>
        <dbReference type="ARBA" id="ARBA00022692"/>
    </source>
</evidence>
<comment type="subcellular location">
    <subcellularLocation>
        <location evidence="1">Membrane</location>
        <topology evidence="1">Multi-pass membrane protein</topology>
    </subcellularLocation>
</comment>
<evidence type="ECO:0000259" key="10">
    <source>
        <dbReference type="Pfam" id="PF02397"/>
    </source>
</evidence>
<dbReference type="Pfam" id="PF13727">
    <property type="entry name" value="CoA_binding_3"/>
    <property type="match status" value="1"/>
</dbReference>
<dbReference type="InterPro" id="IPR003362">
    <property type="entry name" value="Bact_transf"/>
</dbReference>
<dbReference type="Pfam" id="PF02397">
    <property type="entry name" value="Bac_transf"/>
    <property type="match status" value="1"/>
</dbReference>
<dbReference type="NCBIfam" id="TIGR03023">
    <property type="entry name" value="WcaJ_sugtrans"/>
    <property type="match status" value="1"/>
</dbReference>
<dbReference type="InterPro" id="IPR017475">
    <property type="entry name" value="EPS_sugar_tfrase"/>
</dbReference>
<dbReference type="InterPro" id="IPR017473">
    <property type="entry name" value="Undecaprenyl-P_gluc_Ptfrase"/>
</dbReference>
<dbReference type="PANTHER" id="PTHR30576">
    <property type="entry name" value="COLANIC BIOSYNTHESIS UDP-GLUCOSE LIPID CARRIER TRANSFERASE"/>
    <property type="match status" value="1"/>
</dbReference>
<dbReference type="GO" id="GO:0000271">
    <property type="term" value="P:polysaccharide biosynthetic process"/>
    <property type="evidence" value="ECO:0007669"/>
    <property type="project" value="UniProtKB-KW"/>
</dbReference>
<accession>A0A8B2NYU8</accession>
<feature type="transmembrane region" description="Helical" evidence="9">
    <location>
        <begin position="154"/>
        <end position="177"/>
    </location>
</feature>
<dbReference type="Proteomes" id="UP000249590">
    <property type="component" value="Unassembled WGS sequence"/>
</dbReference>
<feature type="transmembrane region" description="Helical" evidence="9">
    <location>
        <begin position="127"/>
        <end position="148"/>
    </location>
</feature>
<keyword evidence="12" id="KW-1185">Reference proteome</keyword>
<keyword evidence="5 9" id="KW-1133">Transmembrane helix</keyword>
<feature type="transmembrane region" description="Helical" evidence="9">
    <location>
        <begin position="89"/>
        <end position="106"/>
    </location>
</feature>
<evidence type="ECO:0000256" key="5">
    <source>
        <dbReference type="ARBA" id="ARBA00022989"/>
    </source>
</evidence>
<evidence type="ECO:0000256" key="7">
    <source>
        <dbReference type="ARBA" id="ARBA00023169"/>
    </source>
</evidence>
<proteinExistence type="inferred from homology"/>
<feature type="transmembrane region" description="Helical" evidence="9">
    <location>
        <begin position="327"/>
        <end position="349"/>
    </location>
</feature>
<comment type="caution">
    <text evidence="11">The sequence shown here is derived from an EMBL/GenBank/DDBJ whole genome shotgun (WGS) entry which is preliminary data.</text>
</comment>
<evidence type="ECO:0000256" key="1">
    <source>
        <dbReference type="ARBA" id="ARBA00004141"/>
    </source>
</evidence>
<evidence type="ECO:0000256" key="9">
    <source>
        <dbReference type="SAM" id="Phobius"/>
    </source>
</evidence>
<protein>
    <submittedName>
        <fullName evidence="11">Undecaprenyl-phosphate glucose phosphotransferase</fullName>
    </submittedName>
</protein>
<reference evidence="11 12" key="1">
    <citation type="submission" date="2018-05" db="EMBL/GenBank/DDBJ databases">
        <title>Acuticoccus sediminis sp. nov., isolated from deep-sea sediment of Indian Ocean.</title>
        <authorList>
            <person name="Liu X."/>
            <person name="Lai Q."/>
            <person name="Du Y."/>
            <person name="Sun F."/>
            <person name="Zhang X."/>
            <person name="Wang S."/>
            <person name="Shao Z."/>
        </authorList>
    </citation>
    <scope>NUCLEOTIDE SEQUENCE [LARGE SCALE GENOMIC DNA]</scope>
    <source>
        <strain evidence="11 12">PTG4-2</strain>
    </source>
</reference>
<evidence type="ECO:0000256" key="6">
    <source>
        <dbReference type="ARBA" id="ARBA00023136"/>
    </source>
</evidence>
<sequence length="516" mass="57491">MSIRSDDLPPDTRSETGAADRPGDTVPGAPADPAPADTIARPEPKGPPARHEILAVKNIDRALRIADPVLFFLCGVFVSNTMLGHHDQIEHLVVAVASSVLLAQFLRQSRIYETPAHVFRINTLVRLGRSLIFACVAIIAVAFLLQARDYTRDWIVLWMLTAGVTMTLCRLGVLLVARRALAKGHLQQKIAVYGGDAKGAAVIEHLCNAGDLQYKVVGFYDERATRVPTVINGVRNLGGMDKLLEAVKFGQVDEVILALPLAPAGRMSELLNRLAYYDVTVYYAPEPALWQYFDRPYENLAGAPMLRALASPIDGWSAVAKFVEDRIVAAILLAVLSPILLAAAAAIWLDTGRPIIFRQPRRGWNGALFDIYKFRTMRTDMADREGARQATRDDPRVTRVGRFLRRTSIDELPQLINVLKGDMSLVGPRPHALGTKAEGKPFEEAVANYMRRYRVKPGITGWAQVNGWRGETDTNQKLHGRVRYDIEYIENWSFWLDLYILVITPISLIFRSKNAY</sequence>
<evidence type="ECO:0000256" key="2">
    <source>
        <dbReference type="ARBA" id="ARBA00006464"/>
    </source>
</evidence>
<evidence type="ECO:0000313" key="11">
    <source>
        <dbReference type="EMBL" id="RAI03056.1"/>
    </source>
</evidence>
<dbReference type="PANTHER" id="PTHR30576:SF0">
    <property type="entry name" value="UNDECAPRENYL-PHOSPHATE N-ACETYLGALACTOSAMINYL 1-PHOSPHATE TRANSFERASE-RELATED"/>
    <property type="match status" value="1"/>
</dbReference>
<dbReference type="OrthoDB" id="9808602at2"/>
<dbReference type="SUPFAM" id="SSF51735">
    <property type="entry name" value="NAD(P)-binding Rossmann-fold domains"/>
    <property type="match status" value="1"/>
</dbReference>
<organism evidence="11 12">
    <name type="scientific">Acuticoccus sediminis</name>
    <dbReference type="NCBI Taxonomy" id="2184697"/>
    <lineage>
        <taxon>Bacteria</taxon>
        <taxon>Pseudomonadati</taxon>
        <taxon>Pseudomonadota</taxon>
        <taxon>Alphaproteobacteria</taxon>
        <taxon>Hyphomicrobiales</taxon>
        <taxon>Amorphaceae</taxon>
        <taxon>Acuticoccus</taxon>
    </lineage>
</organism>